<comment type="subcellular location">
    <subcellularLocation>
        <location evidence="1">Membrane</location>
        <topology evidence="1">Multi-pass membrane protein</topology>
    </subcellularLocation>
</comment>
<reference evidence="10 11" key="1">
    <citation type="submission" date="2013-03" db="EMBL/GenBank/DDBJ databases">
        <title>The Genome Sequence of Exophiala aquamarina CBS 119918.</title>
        <authorList>
            <consortium name="The Broad Institute Genomics Platform"/>
            <person name="Cuomo C."/>
            <person name="de Hoog S."/>
            <person name="Gorbushina A."/>
            <person name="Walker B."/>
            <person name="Young S.K."/>
            <person name="Zeng Q."/>
            <person name="Gargeya S."/>
            <person name="Fitzgerald M."/>
            <person name="Haas B."/>
            <person name="Abouelleil A."/>
            <person name="Allen A.W."/>
            <person name="Alvarado L."/>
            <person name="Arachchi H.M."/>
            <person name="Berlin A.M."/>
            <person name="Chapman S.B."/>
            <person name="Gainer-Dewar J."/>
            <person name="Goldberg J."/>
            <person name="Griggs A."/>
            <person name="Gujja S."/>
            <person name="Hansen M."/>
            <person name="Howarth C."/>
            <person name="Imamovic A."/>
            <person name="Ireland A."/>
            <person name="Larimer J."/>
            <person name="McCowan C."/>
            <person name="Murphy C."/>
            <person name="Pearson M."/>
            <person name="Poon T.W."/>
            <person name="Priest M."/>
            <person name="Roberts A."/>
            <person name="Saif S."/>
            <person name="Shea T."/>
            <person name="Sisk P."/>
            <person name="Sykes S."/>
            <person name="Wortman J."/>
            <person name="Nusbaum C."/>
            <person name="Birren B."/>
        </authorList>
    </citation>
    <scope>NUCLEOTIDE SEQUENCE [LARGE SCALE GENOMIC DNA]</scope>
    <source>
        <strain evidence="10 11">CBS 119918</strain>
    </source>
</reference>
<evidence type="ECO:0000256" key="4">
    <source>
        <dbReference type="ARBA" id="ARBA00022692"/>
    </source>
</evidence>
<dbReference type="HOGENOM" id="CLU_001265_30_1_1"/>
<evidence type="ECO:0000259" key="9">
    <source>
        <dbReference type="PROSITE" id="PS50850"/>
    </source>
</evidence>
<organism evidence="10 11">
    <name type="scientific">Exophiala aquamarina CBS 119918</name>
    <dbReference type="NCBI Taxonomy" id="1182545"/>
    <lineage>
        <taxon>Eukaryota</taxon>
        <taxon>Fungi</taxon>
        <taxon>Dikarya</taxon>
        <taxon>Ascomycota</taxon>
        <taxon>Pezizomycotina</taxon>
        <taxon>Eurotiomycetes</taxon>
        <taxon>Chaetothyriomycetidae</taxon>
        <taxon>Chaetothyriales</taxon>
        <taxon>Herpotrichiellaceae</taxon>
        <taxon>Exophiala</taxon>
    </lineage>
</organism>
<proteinExistence type="inferred from homology"/>
<dbReference type="NCBIfam" id="TIGR00879">
    <property type="entry name" value="SP"/>
    <property type="match status" value="1"/>
</dbReference>
<feature type="transmembrane region" description="Helical" evidence="8">
    <location>
        <begin position="80"/>
        <end position="99"/>
    </location>
</feature>
<evidence type="ECO:0000313" key="11">
    <source>
        <dbReference type="Proteomes" id="UP000027920"/>
    </source>
</evidence>
<protein>
    <recommendedName>
        <fullName evidence="9">Major facilitator superfamily (MFS) profile domain-containing protein</fullName>
    </recommendedName>
</protein>
<sequence length="528" mass="58431">MDTSSPSEQFHSLKPSKGFARFKRAFNGKLLYACALIALSQVNFGMDLGAFGGTQAMPMFKKQFGMYNPITKTYVLESSYLSLLNSLTYIGFGFGVLSGSFISNRFGRRSCLWTMSIWAIIGAAIMVTAKVKEQMMAGRIIAYVYIGMELSLVPVLQSELVPAEVRGFVVGTYASGLLTGQLIQNVITRATSELDGNKSWRIPLGLLFVIPILLLVGVKFVPESPRWLLIKNRREEALTALRQVREGTYSEAQIQAEFRSLQTTIDLTVEKGRFIEIFQNINLKRTLIVIGTNIVVQATGQNLWTQYGTLYIQSLGVINPFTMTTVNTAIAIAMVLLGQYLTDLTGRVPLLMISSTLQIGIFATMGALGTVSDPSRAVRTGATVMLTLFGACLQFSWSPLFHAVVAEVPTQRLRDQTYAVGCVFNVLTQWTVSFSLPYLLFKPRNLGPQVGFIFCFTSVVSLLFAYFCIPECFGKTLEEVDQLFLERVPIRKFRNARPTLPGMSDLETAKMGTETDLVVHEENAAPKA</sequence>
<feature type="transmembrane region" description="Helical" evidence="8">
    <location>
        <begin position="200"/>
        <end position="221"/>
    </location>
</feature>
<accession>A0A072PJ99</accession>
<keyword evidence="6 8" id="KW-0472">Membrane</keyword>
<evidence type="ECO:0000256" key="1">
    <source>
        <dbReference type="ARBA" id="ARBA00004141"/>
    </source>
</evidence>
<dbReference type="Gene3D" id="1.20.1250.20">
    <property type="entry name" value="MFS general substrate transporter like domains"/>
    <property type="match status" value="1"/>
</dbReference>
<feature type="transmembrane region" description="Helical" evidence="8">
    <location>
        <begin position="111"/>
        <end position="129"/>
    </location>
</feature>
<dbReference type="InterPro" id="IPR036259">
    <property type="entry name" value="MFS_trans_sf"/>
</dbReference>
<evidence type="ECO:0000256" key="3">
    <source>
        <dbReference type="ARBA" id="ARBA00022448"/>
    </source>
</evidence>
<keyword evidence="4 8" id="KW-0812">Transmembrane</keyword>
<dbReference type="VEuPathDB" id="FungiDB:A1O9_04227"/>
<dbReference type="GO" id="GO:0005351">
    <property type="term" value="F:carbohydrate:proton symporter activity"/>
    <property type="evidence" value="ECO:0007669"/>
    <property type="project" value="TreeGrafter"/>
</dbReference>
<dbReference type="OrthoDB" id="6612291at2759"/>
<feature type="transmembrane region" description="Helical" evidence="8">
    <location>
        <begin position="348"/>
        <end position="368"/>
    </location>
</feature>
<comment type="similarity">
    <text evidence="2 7">Belongs to the major facilitator superfamily. Sugar transporter (TC 2.A.1.1) family.</text>
</comment>
<feature type="transmembrane region" description="Helical" evidence="8">
    <location>
        <begin position="380"/>
        <end position="397"/>
    </location>
</feature>
<evidence type="ECO:0000256" key="7">
    <source>
        <dbReference type="RuleBase" id="RU003346"/>
    </source>
</evidence>
<dbReference type="AlphaFoldDB" id="A0A072PJ99"/>
<dbReference type="InterPro" id="IPR050360">
    <property type="entry name" value="MFS_Sugar_Transporters"/>
</dbReference>
<dbReference type="EMBL" id="AMGV01000003">
    <property type="protein sequence ID" value="KEF59383.1"/>
    <property type="molecule type" value="Genomic_DNA"/>
</dbReference>
<dbReference type="InterPro" id="IPR020846">
    <property type="entry name" value="MFS_dom"/>
</dbReference>
<evidence type="ECO:0000256" key="5">
    <source>
        <dbReference type="ARBA" id="ARBA00022989"/>
    </source>
</evidence>
<comment type="caution">
    <text evidence="10">The sequence shown here is derived from an EMBL/GenBank/DDBJ whole genome shotgun (WGS) entry which is preliminary data.</text>
</comment>
<keyword evidence="3 7" id="KW-0813">Transport</keyword>
<dbReference type="InterPro" id="IPR003663">
    <property type="entry name" value="Sugar/inositol_transpt"/>
</dbReference>
<dbReference type="PANTHER" id="PTHR48022">
    <property type="entry name" value="PLASTIDIC GLUCOSE TRANSPORTER 4"/>
    <property type="match status" value="1"/>
</dbReference>
<feature type="domain" description="Major facilitator superfamily (MFS) profile" evidence="9">
    <location>
        <begin position="33"/>
        <end position="473"/>
    </location>
</feature>
<keyword evidence="5 8" id="KW-1133">Transmembrane helix</keyword>
<dbReference type="GO" id="GO:0016020">
    <property type="term" value="C:membrane"/>
    <property type="evidence" value="ECO:0007669"/>
    <property type="project" value="UniProtKB-SubCell"/>
</dbReference>
<evidence type="ECO:0000256" key="8">
    <source>
        <dbReference type="SAM" id="Phobius"/>
    </source>
</evidence>
<dbReference type="SUPFAM" id="SSF103473">
    <property type="entry name" value="MFS general substrate transporter"/>
    <property type="match status" value="1"/>
</dbReference>
<gene>
    <name evidence="10" type="ORF">A1O9_04227</name>
</gene>
<feature type="transmembrane region" description="Helical" evidence="8">
    <location>
        <begin position="321"/>
        <end position="342"/>
    </location>
</feature>
<name>A0A072PJ99_9EURO</name>
<dbReference type="Proteomes" id="UP000027920">
    <property type="component" value="Unassembled WGS sequence"/>
</dbReference>
<dbReference type="InterPro" id="IPR005828">
    <property type="entry name" value="MFS_sugar_transport-like"/>
</dbReference>
<dbReference type="PANTHER" id="PTHR48022:SF77">
    <property type="entry name" value="MAJOR FACILITATOR SUPERFAMILY (MFS) PROFILE DOMAIN-CONTAINING PROTEIN"/>
    <property type="match status" value="1"/>
</dbReference>
<evidence type="ECO:0000256" key="6">
    <source>
        <dbReference type="ARBA" id="ARBA00023136"/>
    </source>
</evidence>
<dbReference type="RefSeq" id="XP_013261973.1">
    <property type="nucleotide sequence ID" value="XM_013406519.1"/>
</dbReference>
<feature type="transmembrane region" description="Helical" evidence="8">
    <location>
        <begin position="450"/>
        <end position="467"/>
    </location>
</feature>
<dbReference type="Pfam" id="PF00083">
    <property type="entry name" value="Sugar_tr"/>
    <property type="match status" value="1"/>
</dbReference>
<feature type="transmembrane region" description="Helical" evidence="8">
    <location>
        <begin position="417"/>
        <end position="441"/>
    </location>
</feature>
<evidence type="ECO:0000256" key="2">
    <source>
        <dbReference type="ARBA" id="ARBA00010992"/>
    </source>
</evidence>
<dbReference type="PROSITE" id="PS50850">
    <property type="entry name" value="MFS"/>
    <property type="match status" value="1"/>
</dbReference>
<dbReference type="GeneID" id="25279160"/>
<keyword evidence="11" id="KW-1185">Reference proteome</keyword>
<evidence type="ECO:0000313" key="10">
    <source>
        <dbReference type="EMBL" id="KEF59383.1"/>
    </source>
</evidence>